<dbReference type="EMBL" id="QOCI01000001">
    <property type="protein sequence ID" value="RRR20488.1"/>
    <property type="molecule type" value="Genomic_DNA"/>
</dbReference>
<dbReference type="RefSeq" id="WP_126984880.1">
    <property type="nucleotide sequence ID" value="NZ_JBITWK010000004.1"/>
</dbReference>
<gene>
    <name evidence="2" type="ORF">DS079_03625</name>
</gene>
<proteinExistence type="predicted"/>
<sequence length="80" mass="8493">MVMDIRQDDDLGAMVDVDDAVGEGPYRSAPCDDPAAGVGDRRPALGSSTDAPHRFGDPDHELVSEAWHQAFVVLSGGEEL</sequence>
<keyword evidence="3" id="KW-1185">Reference proteome</keyword>
<accession>A0A3R8X8Y4</accession>
<evidence type="ECO:0000313" key="2">
    <source>
        <dbReference type="EMBL" id="RRR20488.1"/>
    </source>
</evidence>
<evidence type="ECO:0000256" key="1">
    <source>
        <dbReference type="SAM" id="MobiDB-lite"/>
    </source>
</evidence>
<protein>
    <submittedName>
        <fullName evidence="2">Uncharacterized protein</fullName>
    </submittedName>
</protein>
<dbReference type="AlphaFoldDB" id="A0A3R8X8Y4"/>
<name>A0A3R8X8Y4_9MICO</name>
<dbReference type="Proteomes" id="UP000274327">
    <property type="component" value="Unassembled WGS sequence"/>
</dbReference>
<organism evidence="2 3">
    <name type="scientific">Brachybacterium paraconglomeratum</name>
    <dbReference type="NCBI Taxonomy" id="173362"/>
    <lineage>
        <taxon>Bacteria</taxon>
        <taxon>Bacillati</taxon>
        <taxon>Actinomycetota</taxon>
        <taxon>Actinomycetes</taxon>
        <taxon>Micrococcales</taxon>
        <taxon>Dermabacteraceae</taxon>
        <taxon>Brachybacterium</taxon>
    </lineage>
</organism>
<reference evidence="2 3" key="1">
    <citation type="submission" date="2018-07" db="EMBL/GenBank/DDBJ databases">
        <title>Brachybacteriurn paraconglorneratum KCTC 9916.</title>
        <authorList>
            <person name="Li Y."/>
        </authorList>
    </citation>
    <scope>NUCLEOTIDE SEQUENCE [LARGE SCALE GENOMIC DNA]</scope>
    <source>
        <strain evidence="2 3">KCTC 9916</strain>
    </source>
</reference>
<feature type="region of interest" description="Disordered" evidence="1">
    <location>
        <begin position="24"/>
        <end position="56"/>
    </location>
</feature>
<dbReference type="GeneID" id="78120119"/>
<evidence type="ECO:0000313" key="3">
    <source>
        <dbReference type="Proteomes" id="UP000274327"/>
    </source>
</evidence>
<comment type="caution">
    <text evidence="2">The sequence shown here is derived from an EMBL/GenBank/DDBJ whole genome shotgun (WGS) entry which is preliminary data.</text>
</comment>